<protein>
    <submittedName>
        <fullName evidence="3">Aldo/keto reductase</fullName>
    </submittedName>
</protein>
<dbReference type="GO" id="GO:0005829">
    <property type="term" value="C:cytosol"/>
    <property type="evidence" value="ECO:0007669"/>
    <property type="project" value="TreeGrafter"/>
</dbReference>
<evidence type="ECO:0000313" key="3">
    <source>
        <dbReference type="EMBL" id="QDC39118.1"/>
    </source>
</evidence>
<accession>A0A5B8CHW6</accession>
<dbReference type="InterPro" id="IPR050523">
    <property type="entry name" value="AKR_Detox_Biosynth"/>
</dbReference>
<dbReference type="InterPro" id="IPR036812">
    <property type="entry name" value="NAD(P)_OxRdtase_dom_sf"/>
</dbReference>
<dbReference type="EMBL" id="CP041016">
    <property type="protein sequence ID" value="QDC39118.1"/>
    <property type="molecule type" value="Genomic_DNA"/>
</dbReference>
<dbReference type="Pfam" id="PF00248">
    <property type="entry name" value="Aldo_ket_red"/>
    <property type="match status" value="1"/>
</dbReference>
<sequence>MRLREIGTSGIMISPIMLGGNVFGWTADEATSFSILDAFVDAGFNAIDTSDAYSIWIPRHVGGESETVIGKWLRRRDKRADVVIATKVGARPVAPGDGSRAEWTPDLSARYILDSVDAALSRLQTDYIDLYQSHVDDANTPIEETLRAYETLISAGKVRAIGASNFSVERLSTSIDVAERDGLPRYESCQSCYNLLDRDVEAGLQAECEARNVGLLCYSALAKGFLSGRYRTSSQVDASEWREYLQAYTNERGFRALDVLSEIAEQRDATLTQIALAWLLAKPAVTAAIVGINHVEQLREIAVAQSVCLTAEEIASLDRSTSQAS</sequence>
<feature type="domain" description="NADP-dependent oxidoreductase" evidence="2">
    <location>
        <begin position="15"/>
        <end position="319"/>
    </location>
</feature>
<evidence type="ECO:0000313" key="4">
    <source>
        <dbReference type="Proteomes" id="UP000311469"/>
    </source>
</evidence>
<dbReference type="AlphaFoldDB" id="A0A5B8CHW6"/>
<keyword evidence="1" id="KW-0560">Oxidoreductase</keyword>
<dbReference type="SUPFAM" id="SSF51430">
    <property type="entry name" value="NAD(P)-linked oxidoreductase"/>
    <property type="match status" value="1"/>
</dbReference>
<name>A0A5B8CHW6_SPHSA</name>
<dbReference type="GO" id="GO:0016491">
    <property type="term" value="F:oxidoreductase activity"/>
    <property type="evidence" value="ECO:0007669"/>
    <property type="project" value="UniProtKB-KW"/>
</dbReference>
<dbReference type="CDD" id="cd19081">
    <property type="entry name" value="AKR_AKR9C1"/>
    <property type="match status" value="1"/>
</dbReference>
<organism evidence="3 4">
    <name type="scientific">Sphingobium fuliginis ATCC 27551</name>
    <dbReference type="NCBI Taxonomy" id="1208342"/>
    <lineage>
        <taxon>Bacteria</taxon>
        <taxon>Pseudomonadati</taxon>
        <taxon>Pseudomonadota</taxon>
        <taxon>Alphaproteobacteria</taxon>
        <taxon>Sphingomonadales</taxon>
        <taxon>Sphingomonadaceae</taxon>
        <taxon>Sphingobium</taxon>
    </lineage>
</organism>
<dbReference type="PANTHER" id="PTHR43364:SF6">
    <property type="entry name" value="OXIDOREDUCTASE-RELATED"/>
    <property type="match status" value="1"/>
</dbReference>
<proteinExistence type="predicted"/>
<gene>
    <name evidence="3" type="ORF">FIL70_08435</name>
</gene>
<dbReference type="KEGG" id="sufl:FIL70_08435"/>
<dbReference type="PANTHER" id="PTHR43364">
    <property type="entry name" value="NADH-SPECIFIC METHYLGLYOXAL REDUCTASE-RELATED"/>
    <property type="match status" value="1"/>
</dbReference>
<dbReference type="Gene3D" id="3.20.20.100">
    <property type="entry name" value="NADP-dependent oxidoreductase domain"/>
    <property type="match status" value="1"/>
</dbReference>
<evidence type="ECO:0000256" key="1">
    <source>
        <dbReference type="ARBA" id="ARBA00023002"/>
    </source>
</evidence>
<dbReference type="PRINTS" id="PR00069">
    <property type="entry name" value="ALDKETRDTASE"/>
</dbReference>
<reference evidence="3 4" key="1">
    <citation type="submission" date="2019-06" db="EMBL/GenBank/DDBJ databases">
        <title>Genome organization and adaptive potential of archetypical organophosphate degarding Sphingobium fuliginis ATCC 27551.</title>
        <authorList>
            <person name="Sarwar A."/>
            <person name="Parthasarathy S."/>
            <person name="Singh C."/>
            <person name="Siddavattam D."/>
        </authorList>
    </citation>
    <scope>NUCLEOTIDE SEQUENCE [LARGE SCALE GENOMIC DNA]</scope>
    <source>
        <strain evidence="3 4">ATCC 27551</strain>
    </source>
</reference>
<dbReference type="InterPro" id="IPR023210">
    <property type="entry name" value="NADP_OxRdtase_dom"/>
</dbReference>
<dbReference type="FunFam" id="3.20.20.100:FF:000004">
    <property type="entry name" value="Oxidoreductase, aldo/keto reductase"/>
    <property type="match status" value="1"/>
</dbReference>
<dbReference type="Proteomes" id="UP000311469">
    <property type="component" value="Chromosome cSF1"/>
</dbReference>
<evidence type="ECO:0000259" key="2">
    <source>
        <dbReference type="Pfam" id="PF00248"/>
    </source>
</evidence>
<dbReference type="InterPro" id="IPR020471">
    <property type="entry name" value="AKR"/>
</dbReference>